<feature type="transmembrane region" description="Helical" evidence="6">
    <location>
        <begin position="105"/>
        <end position="125"/>
    </location>
</feature>
<evidence type="ECO:0000256" key="2">
    <source>
        <dbReference type="ARBA" id="ARBA00006143"/>
    </source>
</evidence>
<evidence type="ECO:0000256" key="5">
    <source>
        <dbReference type="ARBA" id="ARBA00023136"/>
    </source>
</evidence>
<accession>A0A5P2DVG1</accession>
<comment type="similarity">
    <text evidence="2">Belongs to the DsbD family.</text>
</comment>
<evidence type="ECO:0000313" key="8">
    <source>
        <dbReference type="EMBL" id="QES59154.1"/>
    </source>
</evidence>
<name>A0A5P2DVG1_STRVZ</name>
<feature type="domain" description="Cytochrome C biogenesis protein transmembrane" evidence="7">
    <location>
        <begin position="18"/>
        <end position="233"/>
    </location>
</feature>
<evidence type="ECO:0000256" key="4">
    <source>
        <dbReference type="ARBA" id="ARBA00022989"/>
    </source>
</evidence>
<keyword evidence="3 6" id="KW-0812">Transmembrane</keyword>
<evidence type="ECO:0000259" key="7">
    <source>
        <dbReference type="Pfam" id="PF02683"/>
    </source>
</evidence>
<dbReference type="EMBL" id="CP029189">
    <property type="protein sequence ID" value="QES59154.1"/>
    <property type="molecule type" value="Genomic_DNA"/>
</dbReference>
<dbReference type="OrthoDB" id="9803065at2"/>
<sequence length="256" mass="26957">MVVLASTTSVVTSGTLIAAVPVALLAGLISFFSPCVLPLVPGYLGYVTGLSASTLNPEAREEKRGRMLLGALLFVLGFSAPFVSQGAFFGYFGSTLSEYKDTLDIVLGSLTILFGLAFMGFLPGFTQRDFRIHRKPGAGLLGAPVLGFTFGLGWSPCMGPTLGAVMSLSMGQESPGRGALLVAFFCLGLGVPFILAAVAFRRSMKAFGWVKQHYSLVIKIGGGFLIAVGVLLVTGLWSDFVYQLQIWLPASNAVGI</sequence>
<feature type="transmembrane region" description="Helical" evidence="6">
    <location>
        <begin position="28"/>
        <end position="47"/>
    </location>
</feature>
<evidence type="ECO:0000256" key="1">
    <source>
        <dbReference type="ARBA" id="ARBA00004141"/>
    </source>
</evidence>
<gene>
    <name evidence="8" type="ORF">DEJ51_23795</name>
</gene>
<dbReference type="InterPro" id="IPR003834">
    <property type="entry name" value="Cyt_c_assmbl_TM_dom"/>
</dbReference>
<feature type="transmembrane region" description="Helical" evidence="6">
    <location>
        <begin position="68"/>
        <end position="93"/>
    </location>
</feature>
<proteinExistence type="inferred from homology"/>
<dbReference type="AlphaFoldDB" id="A0A5P2DVG1"/>
<organism evidence="8 9">
    <name type="scientific">Streptomyces venezuelae</name>
    <dbReference type="NCBI Taxonomy" id="54571"/>
    <lineage>
        <taxon>Bacteria</taxon>
        <taxon>Bacillati</taxon>
        <taxon>Actinomycetota</taxon>
        <taxon>Actinomycetes</taxon>
        <taxon>Kitasatosporales</taxon>
        <taxon>Streptomycetaceae</taxon>
        <taxon>Streptomyces</taxon>
    </lineage>
</organism>
<dbReference type="GO" id="GO:0016020">
    <property type="term" value="C:membrane"/>
    <property type="evidence" value="ECO:0007669"/>
    <property type="project" value="UniProtKB-SubCell"/>
</dbReference>
<dbReference type="Proteomes" id="UP000324101">
    <property type="component" value="Chromosome"/>
</dbReference>
<evidence type="ECO:0000256" key="3">
    <source>
        <dbReference type="ARBA" id="ARBA00022692"/>
    </source>
</evidence>
<evidence type="ECO:0000313" key="9">
    <source>
        <dbReference type="Proteomes" id="UP000324101"/>
    </source>
</evidence>
<comment type="subcellular location">
    <subcellularLocation>
        <location evidence="1">Membrane</location>
        <topology evidence="1">Multi-pass membrane protein</topology>
    </subcellularLocation>
</comment>
<dbReference type="Pfam" id="PF02683">
    <property type="entry name" value="DsbD_TM"/>
    <property type="match status" value="1"/>
</dbReference>
<feature type="transmembrane region" description="Helical" evidence="6">
    <location>
        <begin position="216"/>
        <end position="237"/>
    </location>
</feature>
<feature type="transmembrane region" description="Helical" evidence="6">
    <location>
        <begin position="176"/>
        <end position="200"/>
    </location>
</feature>
<keyword evidence="4 6" id="KW-1133">Transmembrane helix</keyword>
<feature type="transmembrane region" description="Helical" evidence="6">
    <location>
        <begin position="137"/>
        <end position="156"/>
    </location>
</feature>
<evidence type="ECO:0000256" key="6">
    <source>
        <dbReference type="SAM" id="Phobius"/>
    </source>
</evidence>
<keyword evidence="5 6" id="KW-0472">Membrane</keyword>
<dbReference type="GO" id="GO:0017004">
    <property type="term" value="P:cytochrome complex assembly"/>
    <property type="evidence" value="ECO:0007669"/>
    <property type="project" value="InterPro"/>
</dbReference>
<dbReference type="RefSeq" id="WP_150262108.1">
    <property type="nucleotide sequence ID" value="NZ_CP029189.1"/>
</dbReference>
<dbReference type="PANTHER" id="PTHR31272:SF4">
    <property type="entry name" value="CYTOCHROME C-TYPE BIOGENESIS PROTEIN HI_1454-RELATED"/>
    <property type="match status" value="1"/>
</dbReference>
<dbReference type="InterPro" id="IPR051790">
    <property type="entry name" value="Cytochrome_c-biogenesis_DsbD"/>
</dbReference>
<protein>
    <submittedName>
        <fullName evidence="8">Cytochrome C biogenesis protein ResC</fullName>
    </submittedName>
</protein>
<reference evidence="8 9" key="1">
    <citation type="submission" date="2018-05" db="EMBL/GenBank/DDBJ databases">
        <title>Streptomyces venezuelae.</title>
        <authorList>
            <person name="Kim W."/>
            <person name="Lee N."/>
            <person name="Cho B.-K."/>
        </authorList>
    </citation>
    <scope>NUCLEOTIDE SEQUENCE [LARGE SCALE GENOMIC DNA]</scope>
    <source>
        <strain evidence="8 9">ATCC 21018</strain>
    </source>
</reference>
<dbReference type="PANTHER" id="PTHR31272">
    <property type="entry name" value="CYTOCHROME C-TYPE BIOGENESIS PROTEIN HI_1454-RELATED"/>
    <property type="match status" value="1"/>
</dbReference>